<proteinExistence type="inferred from homology"/>
<dbReference type="GO" id="GO:0022857">
    <property type="term" value="F:transmembrane transporter activity"/>
    <property type="evidence" value="ECO:0007669"/>
    <property type="project" value="InterPro"/>
</dbReference>
<dbReference type="InterPro" id="IPR035906">
    <property type="entry name" value="MetI-like_sf"/>
</dbReference>
<dbReference type="GO" id="GO:0006865">
    <property type="term" value="P:amino acid transport"/>
    <property type="evidence" value="ECO:0007669"/>
    <property type="project" value="UniProtKB-KW"/>
</dbReference>
<feature type="transmembrane region" description="Helical" evidence="9">
    <location>
        <begin position="181"/>
        <end position="203"/>
    </location>
</feature>
<evidence type="ECO:0000256" key="8">
    <source>
        <dbReference type="ARBA" id="ARBA00023136"/>
    </source>
</evidence>
<evidence type="ECO:0000256" key="6">
    <source>
        <dbReference type="ARBA" id="ARBA00022970"/>
    </source>
</evidence>
<gene>
    <name evidence="11" type="ORF">FC92_GL002013</name>
</gene>
<evidence type="ECO:0000256" key="5">
    <source>
        <dbReference type="ARBA" id="ARBA00022692"/>
    </source>
</evidence>
<dbReference type="GO" id="GO:0043190">
    <property type="term" value="C:ATP-binding cassette (ABC) transporter complex"/>
    <property type="evidence" value="ECO:0007669"/>
    <property type="project" value="InterPro"/>
</dbReference>
<organism evidence="11 12">
    <name type="scientific">Liquorilactobacillus hordei DSM 19519</name>
    <dbReference type="NCBI Taxonomy" id="1423759"/>
    <lineage>
        <taxon>Bacteria</taxon>
        <taxon>Bacillati</taxon>
        <taxon>Bacillota</taxon>
        <taxon>Bacilli</taxon>
        <taxon>Lactobacillales</taxon>
        <taxon>Lactobacillaceae</taxon>
        <taxon>Liquorilactobacillus</taxon>
    </lineage>
</organism>
<keyword evidence="5 9" id="KW-0812">Transmembrane</keyword>
<dbReference type="InterPro" id="IPR043429">
    <property type="entry name" value="ArtM/GltK/GlnP/TcyL/YhdX-like"/>
</dbReference>
<dbReference type="Proteomes" id="UP000051448">
    <property type="component" value="Unassembled WGS sequence"/>
</dbReference>
<dbReference type="PANTHER" id="PTHR30614">
    <property type="entry name" value="MEMBRANE COMPONENT OF AMINO ACID ABC TRANSPORTER"/>
    <property type="match status" value="1"/>
</dbReference>
<dbReference type="STRING" id="1423759.FC92_GL002013"/>
<dbReference type="AlphaFoldDB" id="A0A0R1MPR0"/>
<keyword evidence="12" id="KW-1185">Reference proteome</keyword>
<sequence length="218" mass="23607">MFFEGTAQTILISIIGIVIGILLGLVFVMFRLSKIKVLSYIARVYIAIVRGTPAMIQVMLIYYTLSNVLAVPQIQFLGSGLDRVIPGSIALGINSGAYTAEIFRSGIISISKGQTEAGISLGLSERTTMFSIILPQAIRNILPALGNEFISLVKESSVLFYIGVQEVTAQALGVGGTLYNFVPPLIVAATIYFVLTFVLSQLMQLVERKMGSKYTQSN</sequence>
<evidence type="ECO:0000313" key="12">
    <source>
        <dbReference type="Proteomes" id="UP000051448"/>
    </source>
</evidence>
<comment type="subcellular location">
    <subcellularLocation>
        <location evidence="1 9">Cell membrane</location>
        <topology evidence="1 9">Multi-pass membrane protein</topology>
    </subcellularLocation>
</comment>
<feature type="transmembrane region" description="Helical" evidence="9">
    <location>
        <begin position="44"/>
        <end position="65"/>
    </location>
</feature>
<protein>
    <submittedName>
        <fullName evidence="11">Amino acid ABC transporter permease</fullName>
    </submittedName>
</protein>
<keyword evidence="4" id="KW-1003">Cell membrane</keyword>
<evidence type="ECO:0000256" key="4">
    <source>
        <dbReference type="ARBA" id="ARBA00022475"/>
    </source>
</evidence>
<evidence type="ECO:0000256" key="7">
    <source>
        <dbReference type="ARBA" id="ARBA00022989"/>
    </source>
</evidence>
<dbReference type="Pfam" id="PF00528">
    <property type="entry name" value="BPD_transp_1"/>
    <property type="match status" value="1"/>
</dbReference>
<name>A0A0R1MPR0_9LACO</name>
<feature type="domain" description="ABC transmembrane type-1" evidence="10">
    <location>
        <begin position="6"/>
        <end position="203"/>
    </location>
</feature>
<keyword evidence="7 9" id="KW-1133">Transmembrane helix</keyword>
<evidence type="ECO:0000259" key="10">
    <source>
        <dbReference type="PROSITE" id="PS50928"/>
    </source>
</evidence>
<dbReference type="FunFam" id="1.10.3720.10:FF:000033">
    <property type="entry name" value="Polar amino acid ABC transporter permease"/>
    <property type="match status" value="1"/>
</dbReference>
<evidence type="ECO:0000256" key="9">
    <source>
        <dbReference type="RuleBase" id="RU363032"/>
    </source>
</evidence>
<dbReference type="PATRIC" id="fig|1423759.3.peg.2105"/>
<dbReference type="InterPro" id="IPR000515">
    <property type="entry name" value="MetI-like"/>
</dbReference>
<keyword evidence="6" id="KW-0029">Amino-acid transport</keyword>
<dbReference type="Gene3D" id="1.10.3720.10">
    <property type="entry name" value="MetI-like"/>
    <property type="match status" value="1"/>
</dbReference>
<keyword evidence="8 9" id="KW-0472">Membrane</keyword>
<evidence type="ECO:0000256" key="2">
    <source>
        <dbReference type="ARBA" id="ARBA00010072"/>
    </source>
</evidence>
<reference evidence="11 12" key="1">
    <citation type="journal article" date="2015" name="Genome Announc.">
        <title>Expanding the biotechnology potential of lactobacilli through comparative genomics of 213 strains and associated genera.</title>
        <authorList>
            <person name="Sun Z."/>
            <person name="Harris H.M."/>
            <person name="McCann A."/>
            <person name="Guo C."/>
            <person name="Argimon S."/>
            <person name="Zhang W."/>
            <person name="Yang X."/>
            <person name="Jeffery I.B."/>
            <person name="Cooney J.C."/>
            <person name="Kagawa T.F."/>
            <person name="Liu W."/>
            <person name="Song Y."/>
            <person name="Salvetti E."/>
            <person name="Wrobel A."/>
            <person name="Rasinkangas P."/>
            <person name="Parkhill J."/>
            <person name="Rea M.C."/>
            <person name="O'Sullivan O."/>
            <person name="Ritari J."/>
            <person name="Douillard F.P."/>
            <person name="Paul Ross R."/>
            <person name="Yang R."/>
            <person name="Briner A.E."/>
            <person name="Felis G.E."/>
            <person name="de Vos W.M."/>
            <person name="Barrangou R."/>
            <person name="Klaenhammer T.R."/>
            <person name="Caufield P.W."/>
            <person name="Cui Y."/>
            <person name="Zhang H."/>
            <person name="O'Toole P.W."/>
        </authorList>
    </citation>
    <scope>NUCLEOTIDE SEQUENCE [LARGE SCALE GENOMIC DNA]</scope>
    <source>
        <strain evidence="11 12">DSM 19519</strain>
    </source>
</reference>
<accession>A0A0R1MPR0</accession>
<dbReference type="PANTHER" id="PTHR30614:SF20">
    <property type="entry name" value="GLUTAMINE TRANSPORT SYSTEM PERMEASE PROTEIN GLNP"/>
    <property type="match status" value="1"/>
</dbReference>
<evidence type="ECO:0000313" key="11">
    <source>
        <dbReference type="EMBL" id="KRL07237.1"/>
    </source>
</evidence>
<feature type="transmembrane region" description="Helical" evidence="9">
    <location>
        <begin position="6"/>
        <end position="32"/>
    </location>
</feature>
<dbReference type="PROSITE" id="PS50928">
    <property type="entry name" value="ABC_TM1"/>
    <property type="match status" value="1"/>
</dbReference>
<evidence type="ECO:0000256" key="1">
    <source>
        <dbReference type="ARBA" id="ARBA00004651"/>
    </source>
</evidence>
<keyword evidence="3 9" id="KW-0813">Transport</keyword>
<dbReference type="CDD" id="cd06261">
    <property type="entry name" value="TM_PBP2"/>
    <property type="match status" value="1"/>
</dbReference>
<dbReference type="InterPro" id="IPR010065">
    <property type="entry name" value="AA_ABC_transptr_permease_3TM"/>
</dbReference>
<dbReference type="NCBIfam" id="TIGR01726">
    <property type="entry name" value="HEQRo_perm_3TM"/>
    <property type="match status" value="1"/>
</dbReference>
<dbReference type="EMBL" id="AZDX01000007">
    <property type="protein sequence ID" value="KRL07237.1"/>
    <property type="molecule type" value="Genomic_DNA"/>
</dbReference>
<dbReference type="SUPFAM" id="SSF161098">
    <property type="entry name" value="MetI-like"/>
    <property type="match status" value="1"/>
</dbReference>
<comment type="similarity">
    <text evidence="2">Belongs to the binding-protein-dependent transport system permease family. HisMQ subfamily.</text>
</comment>
<evidence type="ECO:0000256" key="3">
    <source>
        <dbReference type="ARBA" id="ARBA00022448"/>
    </source>
</evidence>
<comment type="caution">
    <text evidence="11">The sequence shown here is derived from an EMBL/GenBank/DDBJ whole genome shotgun (WGS) entry which is preliminary data.</text>
</comment>